<evidence type="ECO:0000256" key="2">
    <source>
        <dbReference type="SAM" id="Phobius"/>
    </source>
</evidence>
<evidence type="ECO:0000256" key="1">
    <source>
        <dbReference type="SAM" id="MobiDB-lite"/>
    </source>
</evidence>
<dbReference type="Gene3D" id="1.10.10.10">
    <property type="entry name" value="Winged helix-like DNA-binding domain superfamily/Winged helix DNA-binding domain"/>
    <property type="match status" value="1"/>
</dbReference>
<protein>
    <submittedName>
        <fullName evidence="4">ArsR/SmtB family transcription factor</fullName>
    </submittedName>
</protein>
<evidence type="ECO:0000313" key="5">
    <source>
        <dbReference type="Proteomes" id="UP001597085"/>
    </source>
</evidence>
<proteinExistence type="predicted"/>
<evidence type="ECO:0000313" key="4">
    <source>
        <dbReference type="EMBL" id="MFD1598083.1"/>
    </source>
</evidence>
<dbReference type="Pfam" id="PF12840">
    <property type="entry name" value="HTH_20"/>
    <property type="match status" value="1"/>
</dbReference>
<dbReference type="InterPro" id="IPR011991">
    <property type="entry name" value="ArsR-like_HTH"/>
</dbReference>
<name>A0ABD6CIV5_9EURY</name>
<dbReference type="InterPro" id="IPR036390">
    <property type="entry name" value="WH_DNA-bd_sf"/>
</dbReference>
<feature type="domain" description="HVO-1552 C-terminal" evidence="3">
    <location>
        <begin position="245"/>
        <end position="303"/>
    </location>
</feature>
<feature type="region of interest" description="Disordered" evidence="1">
    <location>
        <begin position="148"/>
        <end position="219"/>
    </location>
</feature>
<reference evidence="4 5" key="1">
    <citation type="journal article" date="2019" name="Int. J. Syst. Evol. Microbiol.">
        <title>The Global Catalogue of Microorganisms (GCM) 10K type strain sequencing project: providing services to taxonomists for standard genome sequencing and annotation.</title>
        <authorList>
            <consortium name="The Broad Institute Genomics Platform"/>
            <consortium name="The Broad Institute Genome Sequencing Center for Infectious Disease"/>
            <person name="Wu L."/>
            <person name="Ma J."/>
        </authorList>
    </citation>
    <scope>NUCLEOTIDE SEQUENCE [LARGE SCALE GENOMIC DNA]</scope>
    <source>
        <strain evidence="4 5">CGMCC 1.12121</strain>
    </source>
</reference>
<dbReference type="SUPFAM" id="SSF46785">
    <property type="entry name" value="Winged helix' DNA-binding domain"/>
    <property type="match status" value="1"/>
</dbReference>
<dbReference type="AlphaFoldDB" id="A0ABD6CIV5"/>
<keyword evidence="5" id="KW-1185">Reference proteome</keyword>
<feature type="transmembrane region" description="Helical" evidence="2">
    <location>
        <begin position="285"/>
        <end position="303"/>
    </location>
</feature>
<gene>
    <name evidence="4" type="ORF">ACFSBX_03825</name>
</gene>
<keyword evidence="2" id="KW-0812">Transmembrane</keyword>
<dbReference type="Proteomes" id="UP001597085">
    <property type="component" value="Unassembled WGS sequence"/>
</dbReference>
<evidence type="ECO:0000259" key="3">
    <source>
        <dbReference type="Pfam" id="PF24267"/>
    </source>
</evidence>
<dbReference type="RefSeq" id="WP_256420090.1">
    <property type="nucleotide sequence ID" value="NZ_JANHDI010000001.1"/>
</dbReference>
<feature type="compositionally biased region" description="Gly residues" evidence="1">
    <location>
        <begin position="148"/>
        <end position="164"/>
    </location>
</feature>
<organism evidence="4 5">
    <name type="scientific">Halobellus rarus</name>
    <dbReference type="NCBI Taxonomy" id="1126237"/>
    <lineage>
        <taxon>Archaea</taxon>
        <taxon>Methanobacteriati</taxon>
        <taxon>Methanobacteriota</taxon>
        <taxon>Stenosarchaea group</taxon>
        <taxon>Halobacteria</taxon>
        <taxon>Halobacteriales</taxon>
        <taxon>Haloferacaceae</taxon>
        <taxon>Halobellus</taxon>
    </lineage>
</organism>
<dbReference type="InterPro" id="IPR036388">
    <property type="entry name" value="WH-like_DNA-bd_sf"/>
</dbReference>
<dbReference type="InterPro" id="IPR056525">
    <property type="entry name" value="HVO_1552_C"/>
</dbReference>
<feature type="region of interest" description="Disordered" evidence="1">
    <location>
        <begin position="1"/>
        <end position="26"/>
    </location>
</feature>
<comment type="caution">
    <text evidence="4">The sequence shown here is derived from an EMBL/GenBank/DDBJ whole genome shotgun (WGS) entry which is preliminary data.</text>
</comment>
<dbReference type="Pfam" id="PF24267">
    <property type="entry name" value="HVO_1552_C"/>
    <property type="match status" value="2"/>
</dbReference>
<feature type="domain" description="HVO-1552 C-terminal" evidence="3">
    <location>
        <begin position="109"/>
        <end position="195"/>
    </location>
</feature>
<sequence length="305" mass="30235">MADILPSRPDLPDDEDKEPRVVGLDSEEVDDLLAAISSTTARELLAELHEEPGPPSDVADRVDTSIQNAQYHLDRLETAGLIESAGTAYSEKGREMTVYAPSDQALVVVAGNEDDTTGLQSALTQLLGGLGVLALGSVAVDRLARAGTGPGVSLGSTGGDGGSASGDAGSADGGANVSGATETDAPAGTETATPAPGATPTETATPETTPTPDDGGGIQIAEATETPVPEQTPAPTEAPSTATETVAEATRTAADAAQTAIETEAAAGGGPLDAVSAAVAALPPGALFFLGGVVALSFVALVWRR</sequence>
<dbReference type="CDD" id="cd00090">
    <property type="entry name" value="HTH_ARSR"/>
    <property type="match status" value="1"/>
</dbReference>
<keyword evidence="2" id="KW-1133">Transmembrane helix</keyword>
<dbReference type="EMBL" id="JBHUDK010000003">
    <property type="protein sequence ID" value="MFD1598083.1"/>
    <property type="molecule type" value="Genomic_DNA"/>
</dbReference>
<accession>A0ABD6CIV5</accession>
<feature type="compositionally biased region" description="Low complexity" evidence="1">
    <location>
        <begin position="165"/>
        <end position="213"/>
    </location>
</feature>
<keyword evidence="2" id="KW-0472">Membrane</keyword>